<dbReference type="Gene3D" id="3.20.20.140">
    <property type="entry name" value="Metal-dependent hydrolases"/>
    <property type="match status" value="1"/>
</dbReference>
<dbReference type="Pfam" id="PF01979">
    <property type="entry name" value="Amidohydro_1"/>
    <property type="match status" value="1"/>
</dbReference>
<evidence type="ECO:0000313" key="3">
    <source>
        <dbReference type="Proteomes" id="UP001501207"/>
    </source>
</evidence>
<dbReference type="PANTHER" id="PTHR43135:SF3">
    <property type="entry name" value="ALPHA-D-RIBOSE 1-METHYLPHOSPHONATE 5-TRIPHOSPHATE DIPHOSPHATASE"/>
    <property type="match status" value="1"/>
</dbReference>
<sequence length="454" mass="49322">MLSRIILLPALSALLFTVACRNRPSSAGEGVLLKDITLIDGSGRPARPHVDLLIRGGTVSDIRESGADSSLPEDVQVLDLSGKTVMPVINNTHGHLGILKGTRMSSDNYTRDNIIRQLEQYASYGVGAVLCMGTDQQLIFGLRDSSRAGLLPGARIYTAGFGFATPGGIPAPTNGMDHVNRPATPEEATAQVRKLAPLKPDVLKMWVEGHPGTPAMKPEVYKAIIAEAHRQGIRVAAHLYYLEDARKLVDAGVDIIAHSVRDKVIDDTLIAAMKQRGVMYIPTLALEDLAFIFADHPDWLNTPFFKAALEPGVWEMISNEDYLKKIKADPGYQRHVDALKIAMQNVKKLYDAGITITLGTDSGAQPVRVQGFSEHLEMELLVRSGIPPLQVIRIATRNGAELLHAGDRYGTLEPGKQADFIVLNGNPLDDITRTRAISSVWKAGKKVSDGPVQQ</sequence>
<dbReference type="InterPro" id="IPR011059">
    <property type="entry name" value="Metal-dep_hydrolase_composite"/>
</dbReference>
<keyword evidence="3" id="KW-1185">Reference proteome</keyword>
<gene>
    <name evidence="2" type="ORF">GCM10023143_27040</name>
</gene>
<dbReference type="PANTHER" id="PTHR43135">
    <property type="entry name" value="ALPHA-D-RIBOSE 1-METHYLPHOSPHONATE 5-TRIPHOSPHATE DIPHOSPHATASE"/>
    <property type="match status" value="1"/>
</dbReference>
<dbReference type="PROSITE" id="PS51257">
    <property type="entry name" value="PROKAR_LIPOPROTEIN"/>
    <property type="match status" value="1"/>
</dbReference>
<dbReference type="SUPFAM" id="SSF51338">
    <property type="entry name" value="Composite domain of metallo-dependent hydrolases"/>
    <property type="match status" value="1"/>
</dbReference>
<reference evidence="3" key="1">
    <citation type="journal article" date="2019" name="Int. J. Syst. Evol. Microbiol.">
        <title>The Global Catalogue of Microorganisms (GCM) 10K type strain sequencing project: providing services to taxonomists for standard genome sequencing and annotation.</title>
        <authorList>
            <consortium name="The Broad Institute Genomics Platform"/>
            <consortium name="The Broad Institute Genome Sequencing Center for Infectious Disease"/>
            <person name="Wu L."/>
            <person name="Ma J."/>
        </authorList>
    </citation>
    <scope>NUCLEOTIDE SEQUENCE [LARGE SCALE GENOMIC DNA]</scope>
    <source>
        <strain evidence="3">JCM 17664</strain>
    </source>
</reference>
<dbReference type="Proteomes" id="UP001501207">
    <property type="component" value="Unassembled WGS sequence"/>
</dbReference>
<dbReference type="EMBL" id="BAABFN010000007">
    <property type="protein sequence ID" value="GAA4315586.1"/>
    <property type="molecule type" value="Genomic_DNA"/>
</dbReference>
<dbReference type="SUPFAM" id="SSF51556">
    <property type="entry name" value="Metallo-dependent hydrolases"/>
    <property type="match status" value="1"/>
</dbReference>
<dbReference type="CDD" id="cd01299">
    <property type="entry name" value="Met_dep_hydrolase_A"/>
    <property type="match status" value="1"/>
</dbReference>
<dbReference type="InterPro" id="IPR051781">
    <property type="entry name" value="Metallo-dep_Hydrolase"/>
</dbReference>
<name>A0ABP8G1V6_9BACT</name>
<dbReference type="Gene3D" id="2.30.40.10">
    <property type="entry name" value="Urease, subunit C, domain 1"/>
    <property type="match status" value="1"/>
</dbReference>
<accession>A0ABP8G1V6</accession>
<dbReference type="InterPro" id="IPR006680">
    <property type="entry name" value="Amidohydro-rel"/>
</dbReference>
<comment type="caution">
    <text evidence="2">The sequence shown here is derived from an EMBL/GenBank/DDBJ whole genome shotgun (WGS) entry which is preliminary data.</text>
</comment>
<dbReference type="InterPro" id="IPR032466">
    <property type="entry name" value="Metal_Hydrolase"/>
</dbReference>
<organism evidence="2 3">
    <name type="scientific">Compostibacter hankyongensis</name>
    <dbReference type="NCBI Taxonomy" id="1007089"/>
    <lineage>
        <taxon>Bacteria</taxon>
        <taxon>Pseudomonadati</taxon>
        <taxon>Bacteroidota</taxon>
        <taxon>Chitinophagia</taxon>
        <taxon>Chitinophagales</taxon>
        <taxon>Chitinophagaceae</taxon>
        <taxon>Compostibacter</taxon>
    </lineage>
</organism>
<proteinExistence type="predicted"/>
<protein>
    <submittedName>
        <fullName evidence="2">Amidohydrolase family protein</fullName>
    </submittedName>
</protein>
<evidence type="ECO:0000313" key="2">
    <source>
        <dbReference type="EMBL" id="GAA4315586.1"/>
    </source>
</evidence>
<dbReference type="InterPro" id="IPR057744">
    <property type="entry name" value="OTAase-like"/>
</dbReference>
<dbReference type="RefSeq" id="WP_344980198.1">
    <property type="nucleotide sequence ID" value="NZ_BAABFN010000007.1"/>
</dbReference>
<evidence type="ECO:0000259" key="1">
    <source>
        <dbReference type="Pfam" id="PF01979"/>
    </source>
</evidence>
<feature type="domain" description="Amidohydrolase-related" evidence="1">
    <location>
        <begin position="85"/>
        <end position="447"/>
    </location>
</feature>